<feature type="region of interest" description="Disordered" evidence="1">
    <location>
        <begin position="171"/>
        <end position="200"/>
    </location>
</feature>
<evidence type="ECO:0000313" key="3">
    <source>
        <dbReference type="Proteomes" id="UP001355207"/>
    </source>
</evidence>
<dbReference type="Proteomes" id="UP001355207">
    <property type="component" value="Chromosome 1"/>
</dbReference>
<proteinExistence type="predicted"/>
<name>A0AAX4JLS1_9TREE</name>
<feature type="compositionally biased region" description="Low complexity" evidence="1">
    <location>
        <begin position="295"/>
        <end position="312"/>
    </location>
</feature>
<dbReference type="AlphaFoldDB" id="A0AAX4JLS1"/>
<organism evidence="2 3">
    <name type="scientific">Kwoniella dendrophila CBS 6074</name>
    <dbReference type="NCBI Taxonomy" id="1295534"/>
    <lineage>
        <taxon>Eukaryota</taxon>
        <taxon>Fungi</taxon>
        <taxon>Dikarya</taxon>
        <taxon>Basidiomycota</taxon>
        <taxon>Agaricomycotina</taxon>
        <taxon>Tremellomycetes</taxon>
        <taxon>Tremellales</taxon>
        <taxon>Cryptococcaceae</taxon>
        <taxon>Kwoniella</taxon>
    </lineage>
</organism>
<dbReference type="GeneID" id="91091036"/>
<sequence length="403" mass="43983">MSLIASSSRQTRSRQPLISLPLTTFIQPAFFSSTIPCLPSPKSLSSHKRGPSTLLEPSSPGNSKTRKVSRTEQDGTETIRKTRVTRSTSRTIAKGKQRQQDEDTEMTSDGEGQLEIGVTPRIKNILSRDDLGTGKSPARKLFVGMSNKETESPISGISGAIPTPPKYHRGLAPSPPISDFSAALTSTSASTSSSNSPVQRQTTIDIDVQNTPHPEFALSSDYQIDCGFTIYQSTLDELRALDESVANNILGVESGSGDIISRSSSPSPSLSEIDIHIDNRENIQPLTFTSLAYLPSPKSKSTSVSRSNKSTPTKYSDVDDEIVSMYLSVPQYSPSTSGSSTRRRERSKLVNEVLLLRGEKMVETKMDIDEQEQEGDDEVEELTPGRKVVQGGRERLAREVNMI</sequence>
<feature type="region of interest" description="Disordered" evidence="1">
    <location>
        <begin position="41"/>
        <end position="118"/>
    </location>
</feature>
<keyword evidence="3" id="KW-1185">Reference proteome</keyword>
<dbReference type="RefSeq" id="XP_066072263.1">
    <property type="nucleotide sequence ID" value="XM_066216166.1"/>
</dbReference>
<feature type="compositionally biased region" description="Low complexity" evidence="1">
    <location>
        <begin position="181"/>
        <end position="196"/>
    </location>
</feature>
<evidence type="ECO:0000313" key="2">
    <source>
        <dbReference type="EMBL" id="WWC85500.1"/>
    </source>
</evidence>
<dbReference type="EMBL" id="CP144098">
    <property type="protein sequence ID" value="WWC85500.1"/>
    <property type="molecule type" value="Genomic_DNA"/>
</dbReference>
<evidence type="ECO:0000256" key="1">
    <source>
        <dbReference type="SAM" id="MobiDB-lite"/>
    </source>
</evidence>
<feature type="region of interest" description="Disordered" evidence="1">
    <location>
        <begin position="294"/>
        <end position="316"/>
    </location>
</feature>
<gene>
    <name evidence="2" type="ORF">L201_000364</name>
</gene>
<feature type="compositionally biased region" description="Basic and acidic residues" evidence="1">
    <location>
        <begin position="69"/>
        <end position="80"/>
    </location>
</feature>
<reference evidence="2 3" key="1">
    <citation type="submission" date="2024-01" db="EMBL/GenBank/DDBJ databases">
        <title>Comparative genomics of Cryptococcus and Kwoniella reveals pathogenesis evolution and contrasting modes of karyotype evolution via chromosome fusion or intercentromeric recombination.</title>
        <authorList>
            <person name="Coelho M.A."/>
            <person name="David-Palma M."/>
            <person name="Shea T."/>
            <person name="Bowers K."/>
            <person name="McGinley-Smith S."/>
            <person name="Mohammad A.W."/>
            <person name="Gnirke A."/>
            <person name="Yurkov A.M."/>
            <person name="Nowrousian M."/>
            <person name="Sun S."/>
            <person name="Cuomo C.A."/>
            <person name="Heitman J."/>
        </authorList>
    </citation>
    <scope>NUCLEOTIDE SEQUENCE [LARGE SCALE GENOMIC DNA]</scope>
    <source>
        <strain evidence="2 3">CBS 6074</strain>
    </source>
</reference>
<accession>A0AAX4JLS1</accession>
<protein>
    <submittedName>
        <fullName evidence="2">Uncharacterized protein</fullName>
    </submittedName>
</protein>